<protein>
    <submittedName>
        <fullName evidence="1">Uncharacterized protein</fullName>
    </submittedName>
</protein>
<proteinExistence type="predicted"/>
<dbReference type="EMBL" id="CP019312">
    <property type="protein sequence ID" value="APX12178.1"/>
    <property type="molecule type" value="Genomic_DNA"/>
</dbReference>
<accession>A0A1P8MVY1</accession>
<organism evidence="1 2">
    <name type="scientific">Tateyamaria omphalii</name>
    <dbReference type="NCBI Taxonomy" id="299262"/>
    <lineage>
        <taxon>Bacteria</taxon>
        <taxon>Pseudomonadati</taxon>
        <taxon>Pseudomonadota</taxon>
        <taxon>Alphaproteobacteria</taxon>
        <taxon>Rhodobacterales</taxon>
        <taxon>Roseobacteraceae</taxon>
        <taxon>Tateyamaria</taxon>
    </lineage>
</organism>
<dbReference type="AlphaFoldDB" id="A0A1P8MVY1"/>
<keyword evidence="2" id="KW-1185">Reference proteome</keyword>
<evidence type="ECO:0000313" key="2">
    <source>
        <dbReference type="Proteomes" id="UP000186336"/>
    </source>
</evidence>
<evidence type="ECO:0000313" key="1">
    <source>
        <dbReference type="EMBL" id="APX12178.1"/>
    </source>
</evidence>
<dbReference type="Proteomes" id="UP000186336">
    <property type="component" value="Chromosome"/>
</dbReference>
<dbReference type="RefSeq" id="WP_076628280.1">
    <property type="nucleotide sequence ID" value="NZ_CP019312.1"/>
</dbReference>
<dbReference type="KEGG" id="tom:BWR18_11175"/>
<dbReference type="STRING" id="299262.BWR18_11175"/>
<dbReference type="OrthoDB" id="8481603at2"/>
<sequence length="112" mass="12549">MKSLVPFLIAAAGVTKVQAFCFEPKMHESPPDFYFVSKPSAPYCLSGYRYSGTHTCNDWEIDSYLSDVDRHLAELNAYVDEYLAFANEAAAKYEEAVEFAQCSAQAATEELR</sequence>
<gene>
    <name evidence="1" type="ORF">BWR18_11175</name>
</gene>
<reference evidence="1 2" key="1">
    <citation type="submission" date="2017-01" db="EMBL/GenBank/DDBJ databases">
        <title>Complete genome of Tateyamaria omphalii DOK1-4 isolated from seawater in Dokdo.</title>
        <authorList>
            <person name="Kim J.H."/>
            <person name="Chi W.-J."/>
        </authorList>
    </citation>
    <scope>NUCLEOTIDE SEQUENCE [LARGE SCALE GENOMIC DNA]</scope>
    <source>
        <strain evidence="1 2">DOK1-4</strain>
    </source>
</reference>
<name>A0A1P8MVY1_9RHOB</name>